<gene>
    <name evidence="4" type="ORF">DPMN_041250</name>
</gene>
<dbReference type="Gene3D" id="3.30.420.40">
    <property type="match status" value="2"/>
</dbReference>
<name>A0A9D4HXP8_DREPO</name>
<proteinExistence type="inferred from homology"/>
<protein>
    <submittedName>
        <fullName evidence="4">Uncharacterized protein</fullName>
    </submittedName>
</protein>
<keyword evidence="3" id="KW-0067">ATP-binding</keyword>
<dbReference type="GO" id="GO:0140662">
    <property type="term" value="F:ATP-dependent protein folding chaperone"/>
    <property type="evidence" value="ECO:0007669"/>
    <property type="project" value="InterPro"/>
</dbReference>
<comment type="similarity">
    <text evidence="1">Belongs to the heat shock protein 70 family.</text>
</comment>
<dbReference type="PANTHER" id="PTHR14187:SF5">
    <property type="entry name" value="HEAT SHOCK 70 KDA PROTEIN 12A"/>
    <property type="match status" value="1"/>
</dbReference>
<keyword evidence="2" id="KW-0547">Nucleotide-binding</keyword>
<accession>A0A9D4HXP8</accession>
<dbReference type="CDD" id="cd10229">
    <property type="entry name" value="ASKHA_NBD_HSP70_HSPA12"/>
    <property type="match status" value="1"/>
</dbReference>
<dbReference type="AlphaFoldDB" id="A0A9D4HXP8"/>
<dbReference type="SUPFAM" id="SSF53067">
    <property type="entry name" value="Actin-like ATPase domain"/>
    <property type="match status" value="2"/>
</dbReference>
<evidence type="ECO:0000313" key="4">
    <source>
        <dbReference type="EMBL" id="KAH3734801.1"/>
    </source>
</evidence>
<evidence type="ECO:0000256" key="3">
    <source>
        <dbReference type="ARBA" id="ARBA00022840"/>
    </source>
</evidence>
<dbReference type="EMBL" id="JAIWYP010000011">
    <property type="protein sequence ID" value="KAH3734801.1"/>
    <property type="molecule type" value="Genomic_DNA"/>
</dbReference>
<dbReference type="GO" id="GO:0005524">
    <property type="term" value="F:ATP binding"/>
    <property type="evidence" value="ECO:0007669"/>
    <property type="project" value="UniProtKB-KW"/>
</dbReference>
<evidence type="ECO:0000256" key="2">
    <source>
        <dbReference type="ARBA" id="ARBA00022741"/>
    </source>
</evidence>
<reference evidence="4" key="1">
    <citation type="journal article" date="2019" name="bioRxiv">
        <title>The Genome of the Zebra Mussel, Dreissena polymorpha: A Resource for Invasive Species Research.</title>
        <authorList>
            <person name="McCartney M.A."/>
            <person name="Auch B."/>
            <person name="Kono T."/>
            <person name="Mallez S."/>
            <person name="Zhang Y."/>
            <person name="Obille A."/>
            <person name="Becker A."/>
            <person name="Abrahante J.E."/>
            <person name="Garbe J."/>
            <person name="Badalamenti J.P."/>
            <person name="Herman A."/>
            <person name="Mangelson H."/>
            <person name="Liachko I."/>
            <person name="Sullivan S."/>
            <person name="Sone E.D."/>
            <person name="Koren S."/>
            <person name="Silverstein K.A.T."/>
            <person name="Beckman K.B."/>
            <person name="Gohl D.M."/>
        </authorList>
    </citation>
    <scope>NUCLEOTIDE SEQUENCE</scope>
    <source>
        <strain evidence="4">Duluth1</strain>
        <tissue evidence="4">Whole animal</tissue>
    </source>
</reference>
<dbReference type="PANTHER" id="PTHR14187">
    <property type="entry name" value="ALPHA KINASE/ELONGATION FACTOR 2 KINASE"/>
    <property type="match status" value="1"/>
</dbReference>
<comment type="caution">
    <text evidence="4">The sequence shown here is derived from an EMBL/GenBank/DDBJ whole genome shotgun (WGS) entry which is preliminary data.</text>
</comment>
<dbReference type="Pfam" id="PF00012">
    <property type="entry name" value="HSP70"/>
    <property type="match status" value="1"/>
</dbReference>
<dbReference type="Gene3D" id="3.90.640.10">
    <property type="entry name" value="Actin, Chain A, domain 4"/>
    <property type="match status" value="1"/>
</dbReference>
<organism evidence="4 5">
    <name type="scientific">Dreissena polymorpha</name>
    <name type="common">Zebra mussel</name>
    <name type="synonym">Mytilus polymorpha</name>
    <dbReference type="NCBI Taxonomy" id="45954"/>
    <lineage>
        <taxon>Eukaryota</taxon>
        <taxon>Metazoa</taxon>
        <taxon>Spiralia</taxon>
        <taxon>Lophotrochozoa</taxon>
        <taxon>Mollusca</taxon>
        <taxon>Bivalvia</taxon>
        <taxon>Autobranchia</taxon>
        <taxon>Heteroconchia</taxon>
        <taxon>Euheterodonta</taxon>
        <taxon>Imparidentia</taxon>
        <taxon>Neoheterodontei</taxon>
        <taxon>Myida</taxon>
        <taxon>Dreissenoidea</taxon>
        <taxon>Dreissenidae</taxon>
        <taxon>Dreissena</taxon>
    </lineage>
</organism>
<evidence type="ECO:0000313" key="5">
    <source>
        <dbReference type="Proteomes" id="UP000828390"/>
    </source>
</evidence>
<keyword evidence="5" id="KW-1185">Reference proteome</keyword>
<dbReference type="InterPro" id="IPR013126">
    <property type="entry name" value="Hsp_70_fam"/>
</dbReference>
<sequence>MPLAGLNATATYVNEDHDNTHKESRPSVKVVAAIEIGTTYSGYAFSFAHDPNNVIINTNWLYGGSSTEIATKTPTIVLLDNKGDFHSFGFDAEKYYLSLTNHQGWRLFRRFKMALHKNCSLDATIDDLEGNPYPAIELFTTTLRFLNGHLLKALHTKSSTVLETEIQYIITVPAVWTDEARHFMKESAFRAGINKERLELVVDSEAAATWWTGVNIKDNPDINLQTSGSKWLVVKIGGGTANVLAYEVLPKGKVKVIQKASGGAWGFTNVEQQLLENLDQELGVGNLDKLRREHIGDYYELLQEIEDKTRSRYIFSQDACVVRLPYSLSQEVKKHRIQTAKIKTWFDSELSSFIDHIKTVLNTNLSLRELTNIVLVDRFAESMYVQNMLSDAFTELKVIIPQDPKLAVLKGAVLYGHNSGTDISNQSDSI</sequence>
<evidence type="ECO:0000256" key="1">
    <source>
        <dbReference type="ARBA" id="ARBA00007381"/>
    </source>
</evidence>
<dbReference type="Proteomes" id="UP000828390">
    <property type="component" value="Unassembled WGS sequence"/>
</dbReference>
<dbReference type="InterPro" id="IPR043129">
    <property type="entry name" value="ATPase_NBD"/>
</dbReference>
<reference evidence="4" key="2">
    <citation type="submission" date="2020-11" db="EMBL/GenBank/DDBJ databases">
        <authorList>
            <person name="McCartney M.A."/>
            <person name="Auch B."/>
            <person name="Kono T."/>
            <person name="Mallez S."/>
            <person name="Becker A."/>
            <person name="Gohl D.M."/>
            <person name="Silverstein K.A.T."/>
            <person name="Koren S."/>
            <person name="Bechman K.B."/>
            <person name="Herman A."/>
            <person name="Abrahante J.E."/>
            <person name="Garbe J."/>
        </authorList>
    </citation>
    <scope>NUCLEOTIDE SEQUENCE</scope>
    <source>
        <strain evidence="4">Duluth1</strain>
        <tissue evidence="4">Whole animal</tissue>
    </source>
</reference>